<keyword evidence="2" id="KW-1185">Reference proteome</keyword>
<accession>A0A2P8A0I0</accession>
<evidence type="ECO:0000313" key="2">
    <source>
        <dbReference type="Proteomes" id="UP000243723"/>
    </source>
</evidence>
<gene>
    <name evidence="1" type="ORF">B9Z65_7767</name>
</gene>
<comment type="caution">
    <text evidence="1">The sequence shown here is derived from an EMBL/GenBank/DDBJ whole genome shotgun (WGS) entry which is preliminary data.</text>
</comment>
<evidence type="ECO:0000313" key="1">
    <source>
        <dbReference type="EMBL" id="PSK53961.1"/>
    </source>
</evidence>
<dbReference type="STRING" id="40998.A0A2P8A0I0"/>
<dbReference type="Proteomes" id="UP000243723">
    <property type="component" value="Unassembled WGS sequence"/>
</dbReference>
<proteinExistence type="predicted"/>
<dbReference type="PANTHER" id="PTHR10039">
    <property type="entry name" value="AMELOGENIN"/>
    <property type="match status" value="1"/>
</dbReference>
<dbReference type="PANTHER" id="PTHR10039:SF5">
    <property type="entry name" value="NACHT DOMAIN-CONTAINING PROTEIN"/>
    <property type="match status" value="1"/>
</dbReference>
<protein>
    <submittedName>
        <fullName evidence="1">Uncharacterized protein</fullName>
    </submittedName>
</protein>
<sequence>MPALQSVLDDIRLPRNKADEPEWQLPMLQRTLKAAVLQAKDDKITFMIDALDECGGPDVQEMISYFHDDLADDESLPPSRFSMFLSSRHYPHVHVRAGVEIVLENQENHSKDISRYINKNLQLQRSKLANKFKDDILQRSAGVFLWVVLAIKILNDEDANGNVHRLTKRLEGLPTELEKLFEDILSTDTGTDPRLLLCVQWILSTLRPLTVPELYWAVLAGTELDSPSDEDLEYAQLLERSDMGKFALSSSRGLIEETKGTHAKVHFIHESVREFFLHRGLESYGFEKLGSSPGKSHECLKNSC</sequence>
<dbReference type="AlphaFoldDB" id="A0A2P8A0I0"/>
<dbReference type="OrthoDB" id="194358at2759"/>
<dbReference type="EMBL" id="NHZQ01000087">
    <property type="protein sequence ID" value="PSK53961.1"/>
    <property type="molecule type" value="Genomic_DNA"/>
</dbReference>
<name>A0A2P8A0I0_9PEZI</name>
<organism evidence="1 2">
    <name type="scientific">Elsinoe australis</name>
    <dbReference type="NCBI Taxonomy" id="40998"/>
    <lineage>
        <taxon>Eukaryota</taxon>
        <taxon>Fungi</taxon>
        <taxon>Dikarya</taxon>
        <taxon>Ascomycota</taxon>
        <taxon>Pezizomycotina</taxon>
        <taxon>Dothideomycetes</taxon>
        <taxon>Dothideomycetidae</taxon>
        <taxon>Myriangiales</taxon>
        <taxon>Elsinoaceae</taxon>
        <taxon>Elsinoe</taxon>
    </lineage>
</organism>
<reference evidence="1 2" key="1">
    <citation type="submission" date="2017-05" db="EMBL/GenBank/DDBJ databases">
        <title>Draft genome sequence of Elsinoe australis.</title>
        <authorList>
            <person name="Cheng Q."/>
        </authorList>
    </citation>
    <scope>NUCLEOTIDE SEQUENCE [LARGE SCALE GENOMIC DNA]</scope>
    <source>
        <strain evidence="1 2">NL1</strain>
    </source>
</reference>